<dbReference type="InterPro" id="IPR008278">
    <property type="entry name" value="4-PPantetheinyl_Trfase_dom"/>
</dbReference>
<dbReference type="Gene3D" id="3.90.470.20">
    <property type="entry name" value="4'-phosphopantetheinyl transferase domain"/>
    <property type="match status" value="2"/>
</dbReference>
<dbReference type="Proteomes" id="UP000680067">
    <property type="component" value="Unassembled WGS sequence"/>
</dbReference>
<evidence type="ECO:0000259" key="3">
    <source>
        <dbReference type="Pfam" id="PF01648"/>
    </source>
</evidence>
<dbReference type="RefSeq" id="WP_212687280.1">
    <property type="nucleotide sequence ID" value="NZ_JAGSPN010000004.1"/>
</dbReference>
<dbReference type="EMBL" id="JAGSPN010000004">
    <property type="protein sequence ID" value="MBR7781928.1"/>
    <property type="molecule type" value="Genomic_DNA"/>
</dbReference>
<feature type="domain" description="4'-phosphopantetheinyl transferase" evidence="3">
    <location>
        <begin position="101"/>
        <end position="208"/>
    </location>
</feature>
<reference evidence="4" key="1">
    <citation type="submission" date="2021-04" db="EMBL/GenBank/DDBJ databases">
        <title>novel species isolated from subtropical streams in China.</title>
        <authorList>
            <person name="Lu H."/>
        </authorList>
    </citation>
    <scope>NUCLEOTIDE SEQUENCE</scope>
    <source>
        <strain evidence="4">LFS511W</strain>
    </source>
</reference>
<gene>
    <name evidence="4" type="ORF">KDM89_07240</name>
</gene>
<evidence type="ECO:0000256" key="1">
    <source>
        <dbReference type="ARBA" id="ARBA00010990"/>
    </source>
</evidence>
<name>A0A941I7K3_9BURK</name>
<dbReference type="GO" id="GO:0005829">
    <property type="term" value="C:cytosol"/>
    <property type="evidence" value="ECO:0007669"/>
    <property type="project" value="TreeGrafter"/>
</dbReference>
<dbReference type="PANTHER" id="PTHR12215:SF10">
    <property type="entry name" value="L-AMINOADIPATE-SEMIALDEHYDE DEHYDROGENASE-PHOSPHOPANTETHEINYL TRANSFERASE"/>
    <property type="match status" value="1"/>
</dbReference>
<evidence type="ECO:0000256" key="2">
    <source>
        <dbReference type="ARBA" id="ARBA00022679"/>
    </source>
</evidence>
<keyword evidence="2 4" id="KW-0808">Transferase</keyword>
<dbReference type="GO" id="GO:0000287">
    <property type="term" value="F:magnesium ion binding"/>
    <property type="evidence" value="ECO:0007669"/>
    <property type="project" value="InterPro"/>
</dbReference>
<protein>
    <submittedName>
        <fullName evidence="4">4'-phosphopantetheinyl transferase superfamily protein</fullName>
    </submittedName>
</protein>
<accession>A0A941I7K3</accession>
<dbReference type="Pfam" id="PF01648">
    <property type="entry name" value="ACPS"/>
    <property type="match status" value="1"/>
</dbReference>
<dbReference type="SUPFAM" id="SSF56214">
    <property type="entry name" value="4'-phosphopantetheinyl transferase"/>
    <property type="match status" value="2"/>
</dbReference>
<sequence length="224" mass="24759">MEAVHVYCWRAVRPALLAGLSFDPHEQQRRSRLRFATLTERFDHAHAGLRIALGDALNCDPASLQFQYSALGKPALLHPSGMHFSLSHAGQYCMLAVGACPLGLDLEVHQAGAAALQQLIPFVMQPAEQQRLANLSEAGQISMFYRHWVAKEALMKHAGLGLQLPPQAIFIRDDFCAVEVAPAWEYQLGTDWYLQELKTFHGYSAALCTPHPVRVVSAFADGLL</sequence>
<dbReference type="GO" id="GO:0019878">
    <property type="term" value="P:lysine biosynthetic process via aminoadipic acid"/>
    <property type="evidence" value="ECO:0007669"/>
    <property type="project" value="TreeGrafter"/>
</dbReference>
<dbReference type="GO" id="GO:0008897">
    <property type="term" value="F:holo-[acyl-carrier-protein] synthase activity"/>
    <property type="evidence" value="ECO:0007669"/>
    <property type="project" value="InterPro"/>
</dbReference>
<proteinExistence type="inferred from homology"/>
<dbReference type="AlphaFoldDB" id="A0A941I7K3"/>
<evidence type="ECO:0000313" key="5">
    <source>
        <dbReference type="Proteomes" id="UP000680067"/>
    </source>
</evidence>
<keyword evidence="5" id="KW-1185">Reference proteome</keyword>
<dbReference type="PANTHER" id="PTHR12215">
    <property type="entry name" value="PHOSPHOPANTETHEINE TRANSFERASE"/>
    <property type="match status" value="1"/>
</dbReference>
<comment type="caution">
    <text evidence="4">The sequence shown here is derived from an EMBL/GenBank/DDBJ whole genome shotgun (WGS) entry which is preliminary data.</text>
</comment>
<organism evidence="4 5">
    <name type="scientific">Undibacterium luofuense</name>
    <dbReference type="NCBI Taxonomy" id="2828733"/>
    <lineage>
        <taxon>Bacteria</taxon>
        <taxon>Pseudomonadati</taxon>
        <taxon>Pseudomonadota</taxon>
        <taxon>Betaproteobacteria</taxon>
        <taxon>Burkholderiales</taxon>
        <taxon>Oxalobacteraceae</taxon>
        <taxon>Undibacterium</taxon>
    </lineage>
</organism>
<evidence type="ECO:0000313" key="4">
    <source>
        <dbReference type="EMBL" id="MBR7781928.1"/>
    </source>
</evidence>
<dbReference type="InterPro" id="IPR050559">
    <property type="entry name" value="P-Pant_transferase_sf"/>
</dbReference>
<dbReference type="InterPro" id="IPR037143">
    <property type="entry name" value="4-PPantetheinyl_Trfase_dom_sf"/>
</dbReference>
<comment type="similarity">
    <text evidence="1">Belongs to the P-Pant transferase superfamily. Gsp/Sfp/HetI/AcpT family.</text>
</comment>